<gene>
    <name evidence="1" type="primary">ICE2_3</name>
    <name evidence="1" type="ORF">OS493_033787</name>
</gene>
<dbReference type="Proteomes" id="UP001163046">
    <property type="component" value="Unassembled WGS sequence"/>
</dbReference>
<dbReference type="PANTHER" id="PTHR14633:SF3">
    <property type="entry name" value="LITTLE ELONGATION COMPLEX SUBUNIT 2"/>
    <property type="match status" value="1"/>
</dbReference>
<name>A0A9W9YVG2_9CNID</name>
<dbReference type="GO" id="GO:0042795">
    <property type="term" value="P:snRNA transcription by RNA polymerase II"/>
    <property type="evidence" value="ECO:0007669"/>
    <property type="project" value="TreeGrafter"/>
</dbReference>
<keyword evidence="2" id="KW-1185">Reference proteome</keyword>
<dbReference type="OrthoDB" id="5984735at2759"/>
<organism evidence="1 2">
    <name type="scientific">Desmophyllum pertusum</name>
    <dbReference type="NCBI Taxonomy" id="174260"/>
    <lineage>
        <taxon>Eukaryota</taxon>
        <taxon>Metazoa</taxon>
        <taxon>Cnidaria</taxon>
        <taxon>Anthozoa</taxon>
        <taxon>Hexacorallia</taxon>
        <taxon>Scleractinia</taxon>
        <taxon>Caryophylliina</taxon>
        <taxon>Caryophylliidae</taxon>
        <taxon>Desmophyllum</taxon>
    </lineage>
</organism>
<dbReference type="PANTHER" id="PTHR14633">
    <property type="entry name" value="LITTLE ELONGATION COMPLEX SUBUNIT 2"/>
    <property type="match status" value="1"/>
</dbReference>
<evidence type="ECO:0000313" key="2">
    <source>
        <dbReference type="Proteomes" id="UP001163046"/>
    </source>
</evidence>
<reference evidence="1" key="1">
    <citation type="submission" date="2023-01" db="EMBL/GenBank/DDBJ databases">
        <title>Genome assembly of the deep-sea coral Lophelia pertusa.</title>
        <authorList>
            <person name="Herrera S."/>
            <person name="Cordes E."/>
        </authorList>
    </citation>
    <scope>NUCLEOTIDE SEQUENCE</scope>
    <source>
        <strain evidence="1">USNM1676648</strain>
        <tissue evidence="1">Polyp</tissue>
    </source>
</reference>
<protein>
    <submittedName>
        <fullName evidence="1">ER membrane protein with type-III transmembrane domains</fullName>
    </submittedName>
</protein>
<dbReference type="GO" id="GO:0045945">
    <property type="term" value="P:positive regulation of transcription by RNA polymerase III"/>
    <property type="evidence" value="ECO:0007669"/>
    <property type="project" value="TreeGrafter"/>
</dbReference>
<evidence type="ECO:0000313" key="1">
    <source>
        <dbReference type="EMBL" id="KAJ7370162.1"/>
    </source>
</evidence>
<sequence>MKAAQDIKNTVLIEQDEYQQFVHRHAKTNHHQYNFIHPDIWDYFKAEVDGKLRESTSKYPRHYSLHETIGLAAGAVFKTDAVLTFEQTLLQVGNVSKLCLPESTSVMLSEVSEVKRSSAVKTCSPKVVSEDPIAVSLAKKHKVDIVISSSGLNTLLDNHPPDYSKQWQLPITVKRQEDIQDKTSGHKIVFIDKPLPPQKVHAREVHEKFYKHALRRLVCQKTGEEKHDN</sequence>
<accession>A0A9W9YVG2</accession>
<keyword evidence="1" id="KW-0472">Membrane</keyword>
<comment type="caution">
    <text evidence="1">The sequence shown here is derived from an EMBL/GenBank/DDBJ whole genome shotgun (WGS) entry which is preliminary data.</text>
</comment>
<dbReference type="AlphaFoldDB" id="A0A9W9YVG2"/>
<proteinExistence type="predicted"/>
<dbReference type="EMBL" id="MU826871">
    <property type="protein sequence ID" value="KAJ7370162.1"/>
    <property type="molecule type" value="Genomic_DNA"/>
</dbReference>
<dbReference type="GO" id="GO:0042796">
    <property type="term" value="P:snRNA transcription by RNA polymerase III"/>
    <property type="evidence" value="ECO:0007669"/>
    <property type="project" value="TreeGrafter"/>
</dbReference>
<keyword evidence="1" id="KW-0812">Transmembrane</keyword>